<name>A0A5S9Y8T9_ARATH</name>
<keyword evidence="2" id="KW-0645">Protease</keyword>
<evidence type="ECO:0000259" key="5">
    <source>
        <dbReference type="PROSITE" id="PS50600"/>
    </source>
</evidence>
<organism evidence="6 7">
    <name type="scientific">Arabidopsis thaliana</name>
    <name type="common">Mouse-ear cress</name>
    <dbReference type="NCBI Taxonomy" id="3702"/>
    <lineage>
        <taxon>Eukaryota</taxon>
        <taxon>Viridiplantae</taxon>
        <taxon>Streptophyta</taxon>
        <taxon>Embryophyta</taxon>
        <taxon>Tracheophyta</taxon>
        <taxon>Spermatophyta</taxon>
        <taxon>Magnoliopsida</taxon>
        <taxon>eudicotyledons</taxon>
        <taxon>Gunneridae</taxon>
        <taxon>Pentapetalae</taxon>
        <taxon>rosids</taxon>
        <taxon>malvids</taxon>
        <taxon>Brassicales</taxon>
        <taxon>Brassicaceae</taxon>
        <taxon>Camelineae</taxon>
        <taxon>Arabidopsis</taxon>
    </lineage>
</organism>
<proteinExistence type="inferred from homology"/>
<dbReference type="GO" id="GO:0006508">
    <property type="term" value="P:proteolysis"/>
    <property type="evidence" value="ECO:0007669"/>
    <property type="project" value="UniProtKB-KW"/>
</dbReference>
<comment type="similarity">
    <text evidence="1">Belongs to the peptidase C48 family.</text>
</comment>
<dbReference type="Pfam" id="PF02902">
    <property type="entry name" value="Peptidase_C48"/>
    <property type="match status" value="1"/>
</dbReference>
<evidence type="ECO:0000313" key="6">
    <source>
        <dbReference type="EMBL" id="CAA0405985.1"/>
    </source>
</evidence>
<evidence type="ECO:0000256" key="1">
    <source>
        <dbReference type="ARBA" id="ARBA00005234"/>
    </source>
</evidence>
<feature type="region of interest" description="Disordered" evidence="4">
    <location>
        <begin position="381"/>
        <end position="414"/>
    </location>
</feature>
<dbReference type="PROSITE" id="PS50600">
    <property type="entry name" value="ULP_PROTEASE"/>
    <property type="match status" value="1"/>
</dbReference>
<accession>A0A5S9Y8T9</accession>
<protein>
    <recommendedName>
        <fullName evidence="5">Ubiquitin-like protease family profile domain-containing protein</fullName>
    </recommendedName>
</protein>
<keyword evidence="3" id="KW-0378">Hydrolase</keyword>
<dbReference type="PANTHER" id="PTHR48449">
    <property type="entry name" value="DUF1985 DOMAIN-CONTAINING PROTEIN"/>
    <property type="match status" value="1"/>
</dbReference>
<evidence type="ECO:0000256" key="2">
    <source>
        <dbReference type="ARBA" id="ARBA00022670"/>
    </source>
</evidence>
<dbReference type="AlphaFoldDB" id="A0A5S9Y8T9"/>
<evidence type="ECO:0000313" key="7">
    <source>
        <dbReference type="Proteomes" id="UP000434276"/>
    </source>
</evidence>
<dbReference type="GO" id="GO:0008234">
    <property type="term" value="F:cysteine-type peptidase activity"/>
    <property type="evidence" value="ECO:0007669"/>
    <property type="project" value="InterPro"/>
</dbReference>
<dbReference type="Gene3D" id="3.40.395.10">
    <property type="entry name" value="Adenoviral Proteinase, Chain A"/>
    <property type="match status" value="1"/>
</dbReference>
<dbReference type="Pfam" id="PF09331">
    <property type="entry name" value="DUF1985"/>
    <property type="match status" value="1"/>
</dbReference>
<reference evidence="6 7" key="1">
    <citation type="submission" date="2019-12" db="EMBL/GenBank/DDBJ databases">
        <authorList>
            <person name="Jiao W.-B."/>
            <person name="Schneeberger K."/>
        </authorList>
    </citation>
    <scope>NUCLEOTIDE SEQUENCE [LARGE SCALE GENOMIC DNA]</scope>
    <source>
        <strain evidence="7">cv. C24</strain>
    </source>
</reference>
<gene>
    <name evidence="6" type="ORF">C24_LOCUS23767</name>
</gene>
<dbReference type="InterPro" id="IPR038765">
    <property type="entry name" value="Papain-like_cys_pep_sf"/>
</dbReference>
<dbReference type="InterPro" id="IPR015410">
    <property type="entry name" value="DUF1985"/>
</dbReference>
<dbReference type="OrthoDB" id="1104109at2759"/>
<feature type="domain" description="Ubiquitin-like protease family profile" evidence="5">
    <location>
        <begin position="636"/>
        <end position="832"/>
    </location>
</feature>
<evidence type="ECO:0000256" key="4">
    <source>
        <dbReference type="SAM" id="MobiDB-lite"/>
    </source>
</evidence>
<dbReference type="EMBL" id="CACSHJ010000096">
    <property type="protein sequence ID" value="CAA0405985.1"/>
    <property type="molecule type" value="Genomic_DNA"/>
</dbReference>
<sequence length="867" mass="96302">MASDSDKVYESVPGDLPPRLLALDCYPSHPVRINSYSKAKYLIDIFNILYGTPELQLLLQSPLGSLFSLPVRQCSLSGQLLHQLLCRQLFTEEIDATWFVFAGQPLRFSLKEFEEITGLCCSEYPSAAEVRSATSYADGESPYWYKLIGGQLGSTTVKSLVARLKSDSDMPSWRKFQIALVVIVEGVLLSASQPVRPSFEVVEMVKNVEFFLQYPWGRHSFSRTLRLMKVGSHIRSKDCLIKKLNQSSLALHGFPLALQLFAFRYIPLLRTHLPHSDDESTFRDQTVQTLPKLKSFHTSTILSVEYDADVSPLLPLTHSVTAFNATNFVYYLQVIVHSPSVSDSFLLPTAFADPKVSRLEALFRTSSTFALCSWEGGDATFPPLPRPKKRRLTARSGERGKKKKKTRRQSKQSTAGLFCISKSSIIDDVCRVHQSSTHDAASSSTSTSIDEKHISPLQGHLSQPPTPALSEASVGGTSAVPPLANPVNRDASVTKSEPFILSAEADDTCVTSALVTPAVDSSCTQVCVLPPIGSSSSQTTPPNRHKMTLRNKNSLRRKCNPRKEDLVTTPTRLRVTRQSALAGTPFPSYKQTNPGRPIPLLSTIAASLTAPDPKKIAKLKAELAKAKNSEYMILGQPVRPSFFTEILQLQQWLSTPHIDVLLAFIWGKHETFFRQQRITILDSLFTSLIASSYATFNRCANPLDFVWHRLLILSVTGSLPGRQPPQRWLEDVDTVYIPMNWGIKHWVTLSLDLRVGHISILDPFPDCNSARKVLSYMSPVAKTLPHLVRSVFGKSPSQWPESGFTFARLEGLAQNKRGGDCGAICVKFLELHSHALQDQLIALTDAEVNNLRCNYALALYEEFVGNL</sequence>
<evidence type="ECO:0000256" key="3">
    <source>
        <dbReference type="ARBA" id="ARBA00022801"/>
    </source>
</evidence>
<dbReference type="Proteomes" id="UP000434276">
    <property type="component" value="Unassembled WGS sequence"/>
</dbReference>
<feature type="region of interest" description="Disordered" evidence="4">
    <location>
        <begin position="456"/>
        <end position="490"/>
    </location>
</feature>
<dbReference type="SUPFAM" id="SSF54001">
    <property type="entry name" value="Cysteine proteinases"/>
    <property type="match status" value="1"/>
</dbReference>
<feature type="compositionally biased region" description="Basic residues" evidence="4">
    <location>
        <begin position="400"/>
        <end position="410"/>
    </location>
</feature>
<dbReference type="InterPro" id="IPR003653">
    <property type="entry name" value="Peptidase_C48_C"/>
</dbReference>
<dbReference type="PANTHER" id="PTHR48449:SF1">
    <property type="entry name" value="DUF1985 DOMAIN-CONTAINING PROTEIN"/>
    <property type="match status" value="1"/>
</dbReference>